<protein>
    <submittedName>
        <fullName evidence="2">Uncharacterized protein</fullName>
    </submittedName>
</protein>
<feature type="transmembrane region" description="Helical" evidence="1">
    <location>
        <begin position="12"/>
        <end position="36"/>
    </location>
</feature>
<gene>
    <name evidence="2" type="ORF">SAMN02746066_00073</name>
</gene>
<reference evidence="2 3" key="1">
    <citation type="submission" date="2016-11" db="EMBL/GenBank/DDBJ databases">
        <authorList>
            <person name="Jaros S."/>
            <person name="Januszkiewicz K."/>
            <person name="Wedrychowicz H."/>
        </authorList>
    </citation>
    <scope>NUCLEOTIDE SEQUENCE [LARGE SCALE GENOMIC DNA]</scope>
    <source>
        <strain evidence="2 3">DSM 15930</strain>
    </source>
</reference>
<keyword evidence="1" id="KW-0812">Transmembrane</keyword>
<sequence>MMWLIATVLRTTFILLIVFIFYSIMIGFTLLILHILQILDAKKRQ</sequence>
<accession>A0A1M7EMQ9</accession>
<dbReference type="AlphaFoldDB" id="A0A1M7EMQ9"/>
<proteinExistence type="predicted"/>
<keyword evidence="3" id="KW-1185">Reference proteome</keyword>
<evidence type="ECO:0000313" key="3">
    <source>
        <dbReference type="Proteomes" id="UP000184038"/>
    </source>
</evidence>
<keyword evidence="1" id="KW-1133">Transmembrane helix</keyword>
<dbReference type="Proteomes" id="UP000184038">
    <property type="component" value="Unassembled WGS sequence"/>
</dbReference>
<dbReference type="EMBL" id="FRCP01000005">
    <property type="protein sequence ID" value="SHL92980.1"/>
    <property type="molecule type" value="Genomic_DNA"/>
</dbReference>
<evidence type="ECO:0000313" key="2">
    <source>
        <dbReference type="EMBL" id="SHL92980.1"/>
    </source>
</evidence>
<keyword evidence="1" id="KW-0472">Membrane</keyword>
<organism evidence="2 3">
    <name type="scientific">Anaerosporobacter mobilis DSM 15930</name>
    <dbReference type="NCBI Taxonomy" id="1120996"/>
    <lineage>
        <taxon>Bacteria</taxon>
        <taxon>Bacillati</taxon>
        <taxon>Bacillota</taxon>
        <taxon>Clostridia</taxon>
        <taxon>Lachnospirales</taxon>
        <taxon>Lachnospiraceae</taxon>
        <taxon>Anaerosporobacter</taxon>
    </lineage>
</organism>
<name>A0A1M7EMQ9_9FIRM</name>
<evidence type="ECO:0000256" key="1">
    <source>
        <dbReference type="SAM" id="Phobius"/>
    </source>
</evidence>